<keyword evidence="2" id="KW-0472">Membrane</keyword>
<sequence length="278" mass="30152">MPENKSRPPQDQPWENGWAPDTSRAPGTRRLWLAGGMAMATIIACVTAIALSERESDGDSAAASTPAADATVPGLISFASPSGTAPPKGKSGLSSEKPTTEAPRRQNAGTPEPAPDPSKSPADEAGSPTKAPKPPAAGTTWRSIRSVNYPDRYWHMSDGRVGLDRVRGSESREDSTFQQVRGLANSSCYSFATRDGRYLRHRDFVLRAERNDGSALFTQDATFCPRDSAHSSDATMLESVNYPGFYLRHKNFVVRLERYEHSSLYLADSSFRLVSGLA</sequence>
<feature type="compositionally biased region" description="Low complexity" evidence="1">
    <location>
        <begin position="59"/>
        <end position="70"/>
    </location>
</feature>
<dbReference type="Proteomes" id="UP001596263">
    <property type="component" value="Unassembled WGS sequence"/>
</dbReference>
<evidence type="ECO:0000256" key="2">
    <source>
        <dbReference type="SAM" id="Phobius"/>
    </source>
</evidence>
<feature type="domain" description="Alpha-L-arabinofuranosidase B arabinose-binding" evidence="3">
    <location>
        <begin position="143"/>
        <end position="272"/>
    </location>
</feature>
<evidence type="ECO:0000256" key="1">
    <source>
        <dbReference type="SAM" id="MobiDB-lite"/>
    </source>
</evidence>
<dbReference type="InterPro" id="IPR036195">
    <property type="entry name" value="AbfB_ABD_sf"/>
</dbReference>
<keyword evidence="5" id="KW-1185">Reference proteome</keyword>
<dbReference type="CDD" id="cd23399">
    <property type="entry name" value="beta-trefoil_ABD_ABFB"/>
    <property type="match status" value="1"/>
</dbReference>
<dbReference type="Gene3D" id="2.80.10.50">
    <property type="match status" value="1"/>
</dbReference>
<proteinExistence type="predicted"/>
<feature type="transmembrane region" description="Helical" evidence="2">
    <location>
        <begin position="31"/>
        <end position="51"/>
    </location>
</feature>
<accession>A0ABW0CJ09</accession>
<reference evidence="5" key="1">
    <citation type="journal article" date="2019" name="Int. J. Syst. Evol. Microbiol.">
        <title>The Global Catalogue of Microorganisms (GCM) 10K type strain sequencing project: providing services to taxonomists for standard genome sequencing and annotation.</title>
        <authorList>
            <consortium name="The Broad Institute Genomics Platform"/>
            <consortium name="The Broad Institute Genome Sequencing Center for Infectious Disease"/>
            <person name="Wu L."/>
            <person name="Ma J."/>
        </authorList>
    </citation>
    <scope>NUCLEOTIDE SEQUENCE [LARGE SCALE GENOMIC DNA]</scope>
    <source>
        <strain evidence="5">KCTC 42586</strain>
    </source>
</reference>
<comment type="caution">
    <text evidence="4">The sequence shown here is derived from an EMBL/GenBank/DDBJ whole genome shotgun (WGS) entry which is preliminary data.</text>
</comment>
<keyword evidence="2" id="KW-1133">Transmembrane helix</keyword>
<keyword evidence="2" id="KW-0812">Transmembrane</keyword>
<dbReference type="SUPFAM" id="SSF110221">
    <property type="entry name" value="AbfB domain"/>
    <property type="match status" value="2"/>
</dbReference>
<dbReference type="EMBL" id="JBHSKM010000007">
    <property type="protein sequence ID" value="MFC5214836.1"/>
    <property type="molecule type" value="Genomic_DNA"/>
</dbReference>
<evidence type="ECO:0000313" key="4">
    <source>
        <dbReference type="EMBL" id="MFC5214836.1"/>
    </source>
</evidence>
<dbReference type="RefSeq" id="WP_380851888.1">
    <property type="nucleotide sequence ID" value="NZ_JBHSKM010000007.1"/>
</dbReference>
<gene>
    <name evidence="4" type="ORF">ACFPQ9_13455</name>
</gene>
<organism evidence="4 5">
    <name type="scientific">Streptomyces coerulescens</name>
    <dbReference type="NCBI Taxonomy" id="29304"/>
    <lineage>
        <taxon>Bacteria</taxon>
        <taxon>Bacillati</taxon>
        <taxon>Actinomycetota</taxon>
        <taxon>Actinomycetes</taxon>
        <taxon>Kitasatosporales</taxon>
        <taxon>Streptomycetaceae</taxon>
        <taxon>Streptomyces</taxon>
    </lineage>
</organism>
<evidence type="ECO:0000313" key="5">
    <source>
        <dbReference type="Proteomes" id="UP001596263"/>
    </source>
</evidence>
<feature type="region of interest" description="Disordered" evidence="1">
    <location>
        <begin position="1"/>
        <end position="27"/>
    </location>
</feature>
<protein>
    <submittedName>
        <fullName evidence="4">AbfB domain-containing protein</fullName>
    </submittedName>
</protein>
<feature type="region of interest" description="Disordered" evidence="1">
    <location>
        <begin position="54"/>
        <end position="142"/>
    </location>
</feature>
<dbReference type="Pfam" id="PF05270">
    <property type="entry name" value="AbfB"/>
    <property type="match status" value="1"/>
</dbReference>
<dbReference type="InterPro" id="IPR007934">
    <property type="entry name" value="AbfB_ABD"/>
</dbReference>
<name>A0ABW0CJ09_STRCD</name>
<feature type="compositionally biased region" description="Low complexity" evidence="1">
    <location>
        <begin position="125"/>
        <end position="140"/>
    </location>
</feature>
<evidence type="ECO:0000259" key="3">
    <source>
        <dbReference type="Pfam" id="PF05270"/>
    </source>
</evidence>